<organism evidence="12 13">
    <name type="scientific">Komagataella pastoris</name>
    <name type="common">Yeast</name>
    <name type="synonym">Pichia pastoris</name>
    <dbReference type="NCBI Taxonomy" id="4922"/>
    <lineage>
        <taxon>Eukaryota</taxon>
        <taxon>Fungi</taxon>
        <taxon>Dikarya</taxon>
        <taxon>Ascomycota</taxon>
        <taxon>Saccharomycotina</taxon>
        <taxon>Pichiomycetes</taxon>
        <taxon>Pichiales</taxon>
        <taxon>Pichiaceae</taxon>
        <taxon>Komagataella</taxon>
    </lineage>
</organism>
<dbReference type="AlphaFoldDB" id="A0A1B2J9Z8"/>
<dbReference type="OrthoDB" id="1738954at2759"/>
<proteinExistence type="predicted"/>
<feature type="region of interest" description="Disordered" evidence="10">
    <location>
        <begin position="615"/>
        <end position="644"/>
    </location>
</feature>
<dbReference type="PROSITE" id="PS00107">
    <property type="entry name" value="PROTEIN_KINASE_ATP"/>
    <property type="match status" value="1"/>
</dbReference>
<dbReference type="GO" id="GO:0004674">
    <property type="term" value="F:protein serine/threonine kinase activity"/>
    <property type="evidence" value="ECO:0007669"/>
    <property type="project" value="UniProtKB-KW"/>
</dbReference>
<evidence type="ECO:0000313" key="13">
    <source>
        <dbReference type="Proteomes" id="UP000094565"/>
    </source>
</evidence>
<dbReference type="InterPro" id="IPR030616">
    <property type="entry name" value="Aur-like"/>
</dbReference>
<evidence type="ECO:0000256" key="9">
    <source>
        <dbReference type="PROSITE-ProRule" id="PRU10141"/>
    </source>
</evidence>
<feature type="region of interest" description="Disordered" evidence="10">
    <location>
        <begin position="1"/>
        <end position="50"/>
    </location>
</feature>
<dbReference type="PROSITE" id="PS00108">
    <property type="entry name" value="PROTEIN_KINASE_ST"/>
    <property type="match status" value="1"/>
</dbReference>
<keyword evidence="5 7" id="KW-0067">ATP-binding</keyword>
<feature type="active site" description="Proton acceptor" evidence="6">
    <location>
        <position position="218"/>
    </location>
</feature>
<dbReference type="PANTHER" id="PTHR24350">
    <property type="entry name" value="SERINE/THREONINE-PROTEIN KINASE IAL-RELATED"/>
    <property type="match status" value="1"/>
</dbReference>
<feature type="compositionally biased region" description="Acidic residues" evidence="10">
    <location>
        <begin position="506"/>
        <end position="543"/>
    </location>
</feature>
<keyword evidence="13" id="KW-1185">Reference proteome</keyword>
<keyword evidence="1" id="KW-0723">Serine/threonine-protein kinase</keyword>
<evidence type="ECO:0000256" key="5">
    <source>
        <dbReference type="ARBA" id="ARBA00022840"/>
    </source>
</evidence>
<evidence type="ECO:0000256" key="6">
    <source>
        <dbReference type="PIRSR" id="PIRSR630616-1"/>
    </source>
</evidence>
<evidence type="ECO:0000256" key="4">
    <source>
        <dbReference type="ARBA" id="ARBA00022777"/>
    </source>
</evidence>
<dbReference type="InterPro" id="IPR000719">
    <property type="entry name" value="Prot_kinase_dom"/>
</dbReference>
<feature type="region of interest" description="Disordered" evidence="10">
    <location>
        <begin position="500"/>
        <end position="554"/>
    </location>
</feature>
<evidence type="ECO:0000256" key="2">
    <source>
        <dbReference type="ARBA" id="ARBA00022679"/>
    </source>
</evidence>
<dbReference type="GO" id="GO:0005524">
    <property type="term" value="F:ATP binding"/>
    <property type="evidence" value="ECO:0007669"/>
    <property type="project" value="UniProtKB-UniRule"/>
</dbReference>
<dbReference type="FunFam" id="3.30.200.20:FF:000042">
    <property type="entry name" value="Aurora kinase A"/>
    <property type="match status" value="1"/>
</dbReference>
<feature type="cross-link" description="Glycyl lysine isopeptide (Lys-Gly) (interchain with G-Cter in SUMO2)" evidence="8">
    <location>
        <position position="220"/>
    </location>
</feature>
<dbReference type="InterPro" id="IPR017441">
    <property type="entry name" value="Protein_kinase_ATP_BS"/>
</dbReference>
<dbReference type="SUPFAM" id="SSF56112">
    <property type="entry name" value="Protein kinase-like (PK-like)"/>
    <property type="match status" value="1"/>
</dbReference>
<protein>
    <submittedName>
        <fullName evidence="12">BA75_02227T0</fullName>
    </submittedName>
</protein>
<dbReference type="SMART" id="SM00220">
    <property type="entry name" value="S_TKc"/>
    <property type="match status" value="1"/>
</dbReference>
<gene>
    <name evidence="12" type="ORF">ATY40_BA7502227</name>
</gene>
<reference evidence="12 13" key="1">
    <citation type="submission" date="2016-02" db="EMBL/GenBank/DDBJ databases">
        <title>Comparative genomic and transcriptomic foundation for Pichia pastoris.</title>
        <authorList>
            <person name="Love K.R."/>
            <person name="Shah K.A."/>
            <person name="Whittaker C.A."/>
            <person name="Wu J."/>
            <person name="Bartlett M.C."/>
            <person name="Ma D."/>
            <person name="Leeson R.L."/>
            <person name="Priest M."/>
            <person name="Young S.K."/>
            <person name="Love J.C."/>
        </authorList>
    </citation>
    <scope>NUCLEOTIDE SEQUENCE [LARGE SCALE GENOMIC DNA]</scope>
    <source>
        <strain evidence="12 13">ATCC 28485</strain>
    </source>
</reference>
<dbReference type="Proteomes" id="UP000094565">
    <property type="component" value="Chromosome 2"/>
</dbReference>
<evidence type="ECO:0000256" key="8">
    <source>
        <dbReference type="PIRSR" id="PIRSR630616-3"/>
    </source>
</evidence>
<dbReference type="InterPro" id="IPR011009">
    <property type="entry name" value="Kinase-like_dom_sf"/>
</dbReference>
<evidence type="ECO:0000256" key="3">
    <source>
        <dbReference type="ARBA" id="ARBA00022741"/>
    </source>
</evidence>
<keyword evidence="4" id="KW-0418">Kinase</keyword>
<dbReference type="GO" id="GO:0030447">
    <property type="term" value="P:filamentous growth"/>
    <property type="evidence" value="ECO:0007669"/>
    <property type="project" value="UniProtKB-ARBA"/>
</dbReference>
<evidence type="ECO:0000256" key="1">
    <source>
        <dbReference type="ARBA" id="ARBA00022527"/>
    </source>
</evidence>
<dbReference type="Pfam" id="PF00069">
    <property type="entry name" value="Pkinase"/>
    <property type="match status" value="1"/>
</dbReference>
<dbReference type="PROSITE" id="PS50011">
    <property type="entry name" value="PROTEIN_KINASE_DOM"/>
    <property type="match status" value="1"/>
</dbReference>
<evidence type="ECO:0000259" key="11">
    <source>
        <dbReference type="PROSITE" id="PS50011"/>
    </source>
</evidence>
<evidence type="ECO:0000256" key="7">
    <source>
        <dbReference type="PIRSR" id="PIRSR630616-2"/>
    </source>
</evidence>
<dbReference type="Gene3D" id="3.30.200.20">
    <property type="entry name" value="Phosphorylase Kinase, domain 1"/>
    <property type="match status" value="1"/>
</dbReference>
<evidence type="ECO:0000256" key="10">
    <source>
        <dbReference type="SAM" id="MobiDB-lite"/>
    </source>
</evidence>
<feature type="domain" description="Protein kinase" evidence="11">
    <location>
        <begin position="88"/>
        <end position="388"/>
    </location>
</feature>
<sequence>MTLFDNLKQLIRPHDSEKDRRRKPRVQPKGQSTKDNAAAAEPTSPVELDTNIPDPLIIVEDTDADKEQADPNTPSIDQSKYHDLPRCYELVQLIGRGAFSNVYQAIDGRYSVESKRRDVAIKIIDKSQMTKQKLNNVLKEISIMKRLDHPNVTRLYEYINNEDSSYCYLILELVRGGEIFNQIIKYTYLSEDVSRHIITQLAQAVNYLHQEIGIIHRDLKPENLLFEPIPYIQSSPEEVRAHKRESDDAKKVDEGKFTEGSGGAEIGVIKVCDFGLSKYLLTGSSKTKTPCGTIGYTAPEIIRDEFYSYKIDIWAIGCILYTCLCGFPPFYDNDPAVLSKKISENDYCFLSPWWDEISNEAKDLVSNLLTLDPETRFSLDELLSHPWITKNGTLTSTKTTSHIDHENDPSAINKAYVYKLLNNSGPLAIPNLNDDYLSSHLDHPDYEGRPQSPRMDVIRKVFDGSLRSPLMTAKNTNTINEAEENLDTIVLDQLKPKDRLSLSISTEDDDEDDNDDDDNDDDDDYGEGFDDDDDEEEENEQENGEDHNVNGNHANAQNSKLETWQFQGEHQLSSNVSSVEVHSIMEDNHKQRSRGSSMISFDDSIVHSHHVRNEFPRTPIPEDVESSPVSSKARSVSYTSKPLEDEGLYVSENKDFDLNLNLSNLILRRKSKSSSTVNQSSKY</sequence>
<dbReference type="EMBL" id="CP014585">
    <property type="protein sequence ID" value="ANZ74877.1"/>
    <property type="molecule type" value="Genomic_DNA"/>
</dbReference>
<feature type="compositionally biased region" description="Low complexity" evidence="10">
    <location>
        <begin position="626"/>
        <end position="637"/>
    </location>
</feature>
<name>A0A1B2J9Z8_PICPA</name>
<feature type="binding site" evidence="7 9">
    <location>
        <position position="122"/>
    </location>
    <ligand>
        <name>ATP</name>
        <dbReference type="ChEBI" id="CHEBI:30616"/>
    </ligand>
</feature>
<keyword evidence="3 7" id="KW-0547">Nucleotide-binding</keyword>
<feature type="binding site" evidence="7">
    <location>
        <position position="273"/>
    </location>
    <ligand>
        <name>ATP</name>
        <dbReference type="ChEBI" id="CHEBI:30616"/>
    </ligand>
</feature>
<feature type="binding site" evidence="7">
    <location>
        <begin position="222"/>
        <end position="223"/>
    </location>
    <ligand>
        <name>ATP</name>
        <dbReference type="ChEBI" id="CHEBI:30616"/>
    </ligand>
</feature>
<accession>A0A1B2J9Z8</accession>
<dbReference type="InterPro" id="IPR008271">
    <property type="entry name" value="Ser/Thr_kinase_AS"/>
</dbReference>
<dbReference type="Gene3D" id="1.10.510.10">
    <property type="entry name" value="Transferase(Phosphotransferase) domain 1"/>
    <property type="match status" value="1"/>
</dbReference>
<keyword evidence="2" id="KW-0808">Transferase</keyword>
<evidence type="ECO:0000313" key="12">
    <source>
        <dbReference type="EMBL" id="ANZ74877.1"/>
    </source>
</evidence>